<reference evidence="5 6" key="1">
    <citation type="submission" date="2019-01" db="EMBL/GenBank/DDBJ databases">
        <title>Chengkuizengella sp. nov., isolated from deep-sea sediment of East Pacific Ocean.</title>
        <authorList>
            <person name="Yang J."/>
            <person name="Lai Q."/>
            <person name="Shao Z."/>
        </authorList>
    </citation>
    <scope>NUCLEOTIDE SEQUENCE [LARGE SCALE GENOMIC DNA]</scope>
    <source>
        <strain evidence="5 6">YPA3-1-1</strain>
    </source>
</reference>
<dbReference type="InterPro" id="IPR011024">
    <property type="entry name" value="G_crystallin-like"/>
</dbReference>
<dbReference type="RefSeq" id="WP_160644555.1">
    <property type="nucleotide sequence ID" value="NZ_SIJB01000007.1"/>
</dbReference>
<evidence type="ECO:0000256" key="2">
    <source>
        <dbReference type="ARBA" id="ARBA00022737"/>
    </source>
</evidence>
<organism evidence="5 6">
    <name type="scientific">Chengkuizengella marina</name>
    <dbReference type="NCBI Taxonomy" id="2507566"/>
    <lineage>
        <taxon>Bacteria</taxon>
        <taxon>Bacillati</taxon>
        <taxon>Bacillota</taxon>
        <taxon>Bacilli</taxon>
        <taxon>Bacillales</taxon>
        <taxon>Paenibacillaceae</taxon>
        <taxon>Chengkuizengella</taxon>
    </lineage>
</organism>
<accession>A0A6N9Q1P2</accession>
<feature type="domain" description="Beta/gamma crystallin 'Greek key'" evidence="4">
    <location>
        <begin position="594"/>
        <end position="637"/>
    </location>
</feature>
<dbReference type="EMBL" id="SIJB01000007">
    <property type="protein sequence ID" value="NBI28034.1"/>
    <property type="molecule type" value="Genomic_DNA"/>
</dbReference>
<feature type="region of interest" description="Disordered" evidence="3">
    <location>
        <begin position="58"/>
        <end position="94"/>
    </location>
</feature>
<feature type="compositionally biased region" description="Low complexity" evidence="3">
    <location>
        <begin position="66"/>
        <end position="84"/>
    </location>
</feature>
<dbReference type="Gene3D" id="2.60.20.10">
    <property type="entry name" value="Crystallins"/>
    <property type="match status" value="4"/>
</dbReference>
<dbReference type="SUPFAM" id="SSF49695">
    <property type="entry name" value="gamma-Crystallin-like"/>
    <property type="match status" value="2"/>
</dbReference>
<dbReference type="InterPro" id="IPR013783">
    <property type="entry name" value="Ig-like_fold"/>
</dbReference>
<comment type="caution">
    <text evidence="5">The sequence shown here is derived from an EMBL/GenBank/DDBJ whole genome shotgun (WGS) entry which is preliminary data.</text>
</comment>
<keyword evidence="6" id="KW-1185">Reference proteome</keyword>
<comment type="similarity">
    <text evidence="1">Belongs to the beta/gamma-crystallin family.</text>
</comment>
<evidence type="ECO:0000313" key="6">
    <source>
        <dbReference type="Proteomes" id="UP000448943"/>
    </source>
</evidence>
<dbReference type="Proteomes" id="UP000448943">
    <property type="component" value="Unassembled WGS sequence"/>
</dbReference>
<dbReference type="SMART" id="SM00247">
    <property type="entry name" value="XTALbg"/>
    <property type="match status" value="2"/>
</dbReference>
<keyword evidence="2" id="KW-0677">Repeat</keyword>
<evidence type="ECO:0000313" key="5">
    <source>
        <dbReference type="EMBL" id="NBI28034.1"/>
    </source>
</evidence>
<evidence type="ECO:0000256" key="1">
    <source>
        <dbReference type="ARBA" id="ARBA00009646"/>
    </source>
</evidence>
<evidence type="ECO:0000259" key="4">
    <source>
        <dbReference type="PROSITE" id="PS50915"/>
    </source>
</evidence>
<dbReference type="OrthoDB" id="101302at2"/>
<evidence type="ECO:0000256" key="3">
    <source>
        <dbReference type="SAM" id="MobiDB-lite"/>
    </source>
</evidence>
<gene>
    <name evidence="5" type="ORF">ERL59_03545</name>
</gene>
<dbReference type="Gene3D" id="2.60.40.10">
    <property type="entry name" value="Immunoglobulins"/>
    <property type="match status" value="1"/>
</dbReference>
<dbReference type="Gene3D" id="2.170.15.10">
    <property type="entry name" value="Proaerolysin, chain A, domain 3"/>
    <property type="match status" value="1"/>
</dbReference>
<name>A0A6N9Q1P2_9BACL</name>
<dbReference type="AlphaFoldDB" id="A0A6N9Q1P2"/>
<proteinExistence type="inferred from homology"/>
<dbReference type="InterPro" id="IPR001064">
    <property type="entry name" value="Beta/gamma_crystallin"/>
</dbReference>
<protein>
    <recommendedName>
        <fullName evidence="4">Beta/gamma crystallin 'Greek key' domain-containing protein</fullName>
    </recommendedName>
</protein>
<dbReference type="PROSITE" id="PS50915">
    <property type="entry name" value="CRYSTALLIN_BETA_GAMMA"/>
    <property type="match status" value="1"/>
</dbReference>
<sequence length="968" mass="108894">MVMFKRVSLSSFIILSMLLTLIIILSVFTDTKVNAQEREGYEMVDYGTHKVYFPKPTEKVESDTGSLPSNLKSSNLSKNTASNTGEVGSTAGEVSEEMKRSLPELNIEGIRSLSDVPQSTYENRTIHHGLLVDRATSIPVNFSVNKGPYPENEIFLSDLNHALNKKDSNVDTFIGIYNPENGMVTNYFPVNPPDTLTLLLNKDSYYAQGLTLDVEEWWEVAKQGDSNGAKITQSISREIGVDDQKQKSTSITHGTAIGIEWGFKKKSNFLIGEAEWEFKNSIEYNYSKNQTTSFSRTYHSSVTETFTATFGELIDGHPFVWVVYDLVTQTKVNYAQAQNFKELDDDLRNVKDYGLTPHMSSHMVTIKNSIYSVKEIPIFDEDANLAKPNNLTASPDFQNLTITLNWDPVPADQMAQSPVDDDKVNNGKVAGYYVYKNDVIVATIFDPTRTQWIDNKIRPDQNNRYFVRSFSLNEFTSIVLKRVQISTPSNIVYSKVELNDAQLRNMVIGCSIPFAWTDDQIPTGERVYYSIYLGSTKMGDFEGSDASVNISPELYDLLKENLDQSFYITKTVLYNGQPIQSERVSIPNHFTVTKTAFLFDKPNFKGDCVTVSLGVIDNLNQTGYDFDNKLSSMLVQGHIWVQLWPEFNRGGYAQAFFTNEDGLAFVRDFKDTIIGSDTVSSVYVKNHFDNYGGVYLFSGPDFSGTLEPMMFTDDGLHWGMSGKSLNYWFLQDGVSSVKVVGNYALALFENDDYTGNQAIIKEDYGHHNLDRHNLDNKTSSMILFRGEGVWLFEHTNYRGKFKHFAPSHVYNCSWTPNCGFANDTLSSVLVIGDYGIGMFHHYNYNGYMYPTRSHISNMANTGGLGDNAMSSFRIFPKGVYLGDKNHLFVGGAEKFVTTPGEYRSIEHLGFPDNSLSAMFVIGDYRVTLFSDTSFRGSKTVATDGWYDGELSNQAVGENNASSIIIEEY</sequence>